<dbReference type="OrthoDB" id="5428787at2759"/>
<evidence type="ECO:0000313" key="3">
    <source>
        <dbReference type="Proteomes" id="UP000070501"/>
    </source>
</evidence>
<dbReference type="EMBL" id="KQ964246">
    <property type="protein sequence ID" value="KXJ96269.1"/>
    <property type="molecule type" value="Genomic_DNA"/>
</dbReference>
<dbReference type="InParanoid" id="A0A136JGJ2"/>
<protein>
    <recommendedName>
        <fullName evidence="4">Apple domain-containing protein</fullName>
    </recommendedName>
</protein>
<evidence type="ECO:0000256" key="1">
    <source>
        <dbReference type="SAM" id="MobiDB-lite"/>
    </source>
</evidence>
<dbReference type="Proteomes" id="UP000070501">
    <property type="component" value="Unassembled WGS sequence"/>
</dbReference>
<reference evidence="3" key="1">
    <citation type="submission" date="2016-02" db="EMBL/GenBank/DDBJ databases">
        <title>Draft genome sequence of Microdochium bolleyi, a fungal endophyte of beachgrass.</title>
        <authorList>
            <consortium name="DOE Joint Genome Institute"/>
            <person name="David A.S."/>
            <person name="May G."/>
            <person name="Haridas S."/>
            <person name="Lim J."/>
            <person name="Wang M."/>
            <person name="Labutti K."/>
            <person name="Lipzen A."/>
            <person name="Barry K."/>
            <person name="Grigoriev I.V."/>
        </authorList>
    </citation>
    <scope>NUCLEOTIDE SEQUENCE [LARGE SCALE GENOMIC DNA]</scope>
    <source>
        <strain evidence="3">J235TASD1</strain>
    </source>
</reference>
<organism evidence="2 3">
    <name type="scientific">Microdochium bolleyi</name>
    <dbReference type="NCBI Taxonomy" id="196109"/>
    <lineage>
        <taxon>Eukaryota</taxon>
        <taxon>Fungi</taxon>
        <taxon>Dikarya</taxon>
        <taxon>Ascomycota</taxon>
        <taxon>Pezizomycotina</taxon>
        <taxon>Sordariomycetes</taxon>
        <taxon>Xylariomycetidae</taxon>
        <taxon>Xylariales</taxon>
        <taxon>Microdochiaceae</taxon>
        <taxon>Microdochium</taxon>
    </lineage>
</organism>
<name>A0A136JGJ2_9PEZI</name>
<gene>
    <name evidence="2" type="ORF">Micbo1qcDRAFT_158492</name>
</gene>
<evidence type="ECO:0000313" key="2">
    <source>
        <dbReference type="EMBL" id="KXJ96269.1"/>
    </source>
</evidence>
<sequence>MPTGGETAPSSIVFPTPSSTQFSSASQTPATTMVITSTVIVTAPTAATVTVTRTTSTTTLFTTAFVTVGPTPPPVYEICQPGNYLQDFNGLFLSSTSSLLETQPYPDVTTAEECCVACQEDSSCNLNYWNQVTRECVGLYETNPETCDVQVNGGTAFADSETTSTTIIVSNGRCGRWTAAQQGQ</sequence>
<proteinExistence type="predicted"/>
<keyword evidence="3" id="KW-1185">Reference proteome</keyword>
<feature type="compositionally biased region" description="Polar residues" evidence="1">
    <location>
        <begin position="16"/>
        <end position="25"/>
    </location>
</feature>
<accession>A0A136JGJ2</accession>
<evidence type="ECO:0008006" key="4">
    <source>
        <dbReference type="Google" id="ProtNLM"/>
    </source>
</evidence>
<dbReference type="AlphaFoldDB" id="A0A136JGJ2"/>
<feature type="region of interest" description="Disordered" evidence="1">
    <location>
        <begin position="1"/>
        <end position="25"/>
    </location>
</feature>